<dbReference type="InterPro" id="IPR006140">
    <property type="entry name" value="D-isomer_DH_NAD-bd"/>
</dbReference>
<dbReference type="SUPFAM" id="SSF51717">
    <property type="entry name" value="Dihydropteroate synthetase-like"/>
    <property type="match status" value="1"/>
</dbReference>
<keyword evidence="7" id="KW-0028">Amino-acid biosynthesis</keyword>
<dbReference type="GO" id="GO:0050667">
    <property type="term" value="P:homocysteine metabolic process"/>
    <property type="evidence" value="ECO:0007669"/>
    <property type="project" value="TreeGrafter"/>
</dbReference>
<dbReference type="Gene3D" id="3.20.20.330">
    <property type="entry name" value="Homocysteine-binding-like domain"/>
    <property type="match status" value="1"/>
</dbReference>
<comment type="caution">
    <text evidence="21">The sequence shown here is derived from an EMBL/GenBank/DDBJ whole genome shotgun (WGS) entry which is preliminary data.</text>
</comment>
<dbReference type="UniPathway" id="UPA00051">
    <property type="reaction ID" value="UER00081"/>
</dbReference>
<evidence type="ECO:0000256" key="11">
    <source>
        <dbReference type="ARBA" id="ARBA00022723"/>
    </source>
</evidence>
<dbReference type="EMBL" id="CAJNYD010001007">
    <property type="protein sequence ID" value="CAF3310191.1"/>
    <property type="molecule type" value="Genomic_DNA"/>
</dbReference>
<keyword evidence="6 17" id="KW-0489">Methyltransferase</keyword>
<dbReference type="InterPro" id="IPR036291">
    <property type="entry name" value="NAD(P)-bd_dom_sf"/>
</dbReference>
<feature type="binding site" evidence="17">
    <location>
        <position position="576"/>
    </location>
    <ligand>
        <name>Zn(2+)</name>
        <dbReference type="ChEBI" id="CHEBI:29105"/>
    </ligand>
</feature>
<evidence type="ECO:0000256" key="5">
    <source>
        <dbReference type="ARBA" id="ARBA00012032"/>
    </source>
</evidence>
<dbReference type="InterPro" id="IPR003726">
    <property type="entry name" value="HCY_dom"/>
</dbReference>
<dbReference type="GO" id="GO:0032259">
    <property type="term" value="P:methylation"/>
    <property type="evidence" value="ECO:0007669"/>
    <property type="project" value="UniProtKB-KW"/>
</dbReference>
<dbReference type="EC" id="2.1.1.13" evidence="5"/>
<dbReference type="EMBL" id="CAJOBR010003675">
    <property type="protein sequence ID" value="CAF4747973.1"/>
    <property type="molecule type" value="Genomic_DNA"/>
</dbReference>
<keyword evidence="11 17" id="KW-0479">Metal-binding</keyword>
<evidence type="ECO:0000313" key="24">
    <source>
        <dbReference type="Proteomes" id="UP000663862"/>
    </source>
</evidence>
<dbReference type="SUPFAM" id="SSF51735">
    <property type="entry name" value="NAD(P)-binding Rossmann-fold domains"/>
    <property type="match status" value="1"/>
</dbReference>
<comment type="cofactor">
    <cofactor evidence="2">
        <name>methylcob(III)alamin</name>
        <dbReference type="ChEBI" id="CHEBI:28115"/>
    </cofactor>
</comment>
<dbReference type="SUPFAM" id="SSF82282">
    <property type="entry name" value="Homocysteine S-methyltransferase"/>
    <property type="match status" value="1"/>
</dbReference>
<keyword evidence="14" id="KW-0170">Cobalt</keyword>
<dbReference type="GO" id="GO:0046653">
    <property type="term" value="P:tetrahydrofolate metabolic process"/>
    <property type="evidence" value="ECO:0007669"/>
    <property type="project" value="TreeGrafter"/>
</dbReference>
<dbReference type="FunFam" id="3.20.20.20:FF:000002">
    <property type="entry name" value="Methionine synthase"/>
    <property type="match status" value="1"/>
</dbReference>
<dbReference type="GO" id="GO:0005829">
    <property type="term" value="C:cytosol"/>
    <property type="evidence" value="ECO:0007669"/>
    <property type="project" value="TreeGrafter"/>
</dbReference>
<evidence type="ECO:0000313" key="21">
    <source>
        <dbReference type="EMBL" id="CAF4310725.1"/>
    </source>
</evidence>
<evidence type="ECO:0000259" key="19">
    <source>
        <dbReference type="PROSITE" id="PS50972"/>
    </source>
</evidence>
<dbReference type="Proteomes" id="UP000663833">
    <property type="component" value="Unassembled WGS sequence"/>
</dbReference>
<dbReference type="Pfam" id="PF02574">
    <property type="entry name" value="S-methyl_trans"/>
    <property type="match status" value="1"/>
</dbReference>
<accession>A0A820IIL0</accession>
<dbReference type="Proteomes" id="UP000663848">
    <property type="component" value="Unassembled WGS sequence"/>
</dbReference>
<dbReference type="InterPro" id="IPR050554">
    <property type="entry name" value="Met_Synthase/Corrinoid"/>
</dbReference>
<dbReference type="SUPFAM" id="SSF52283">
    <property type="entry name" value="Formate/glycerate dehydrogenase catalytic domain-like"/>
    <property type="match status" value="1"/>
</dbReference>
<dbReference type="EMBL" id="CAJOBQ010000262">
    <property type="protein sequence ID" value="CAF4310725.1"/>
    <property type="molecule type" value="Genomic_DNA"/>
</dbReference>
<proteinExistence type="inferred from homology"/>
<evidence type="ECO:0000256" key="10">
    <source>
        <dbReference type="ARBA" id="ARBA00022691"/>
    </source>
</evidence>
<dbReference type="PANTHER" id="PTHR45833">
    <property type="entry name" value="METHIONINE SYNTHASE"/>
    <property type="match status" value="1"/>
</dbReference>
<keyword evidence="13" id="KW-0486">Methionine biosynthesis</keyword>
<sequence>MNITILDDYFDTIRTLQCYSKLNNHNVTIWNDHVQEIEALVDRLKETDVLVLIRERTQICGDLLERLPRLKLISQRSVYPHIDIDACNRLSIIVSSNQHVDSPSYAAAELTWALILASVRQIPQQVTGMKAGRWQIGVGSTLRGKTLGIYGYGRIGSTVARYGRAFDMNILVWARESSLARAHTDGFVIAKSKTEFFQTCDILSLHMRLVEVTRGIVTAQDLACMKPTALIVNTSRAGLIEPDALVNALRAGRPGMAAVDVYEHEPMRDTKNPLLTMDNVICTPHIGYVSVDEYELQFSDIFDQIVSYVAGKFSLRPLTMTPSPISNHAKIENELVSALASRILIIDGAMGTMIQRCRLEESDFRSNEYQLDKHIHNLKGNNDLLSITRPDVILDIHRQYLEAGADIIETNTFNAQCISQADYGLEHLSYQLNLKSAQLARQAADEFTEKTGIRRFVAGALGPTNKTLSISPSVDKPDFRNITFDAIVEAYTEQARALIDGNVDLLLIETIFDTANAKAAIFGLKVLFETYPELARPILISGTIVDLSGRTLSGQTVEAFVISVSHANPICLGLNCALGPNEMRRFLEEISNNTSAYTICYPNAGLPNTFGEYDETPESMAQHVGHWAHDGLLNIVGGCCGSTPDHIKAIAESVKRYSPRVPPKNLHSEDMLLSGLEPFCISRYTNFVNIGERCNVAGSRQFLRLLKENKLDEALQVAKNQVESGAQILDLNMDEGMIDGQLLMAKFINLLVSEPDISRVPLCIDSSNFAVIEAGLKCTQGKCIVNSISLKEGEKDFLDKARKCKNYGAAVVVMAFDEQGQATDIEQKCAICKRSYDLLVNVVKFNPNDIIFDSNILTIATGMEEHNEYAINFIEAIKRIKVS</sequence>
<feature type="binding site" evidence="17">
    <location>
        <position position="640"/>
    </location>
    <ligand>
        <name>Zn(2+)</name>
        <dbReference type="ChEBI" id="CHEBI:29105"/>
    </ligand>
</feature>
<dbReference type="InterPro" id="IPR011005">
    <property type="entry name" value="Dihydropteroate_synth-like_sf"/>
</dbReference>
<dbReference type="AlphaFoldDB" id="A0A820IIL0"/>
<keyword evidence="8" id="KW-0846">Cobalamin</keyword>
<dbReference type="EMBL" id="CAJOBO010003273">
    <property type="protein sequence ID" value="CAF4487049.1"/>
    <property type="molecule type" value="Genomic_DNA"/>
</dbReference>
<keyword evidence="10" id="KW-0949">S-adenosyl-L-methionine</keyword>
<dbReference type="GO" id="GO:0051287">
    <property type="term" value="F:NAD binding"/>
    <property type="evidence" value="ECO:0007669"/>
    <property type="project" value="InterPro"/>
</dbReference>
<dbReference type="Gene3D" id="3.20.20.20">
    <property type="entry name" value="Dihydropteroate synthase-like"/>
    <property type="match status" value="1"/>
</dbReference>
<evidence type="ECO:0000256" key="6">
    <source>
        <dbReference type="ARBA" id="ARBA00022603"/>
    </source>
</evidence>
<evidence type="ECO:0000256" key="4">
    <source>
        <dbReference type="ARBA" id="ARBA00010398"/>
    </source>
</evidence>
<dbReference type="PANTHER" id="PTHR45833:SF1">
    <property type="entry name" value="METHIONINE SYNTHASE"/>
    <property type="match status" value="1"/>
</dbReference>
<evidence type="ECO:0000256" key="17">
    <source>
        <dbReference type="PROSITE-ProRule" id="PRU00333"/>
    </source>
</evidence>
<reference evidence="21" key="1">
    <citation type="submission" date="2021-02" db="EMBL/GenBank/DDBJ databases">
        <authorList>
            <person name="Nowell W R."/>
        </authorList>
    </citation>
    <scope>NUCLEOTIDE SEQUENCE</scope>
</reference>
<dbReference type="Proteomes" id="UP000663851">
    <property type="component" value="Unassembled WGS sequence"/>
</dbReference>
<dbReference type="InterPro" id="IPR036589">
    <property type="entry name" value="HCY_dom_sf"/>
</dbReference>
<dbReference type="CDD" id="cd12169">
    <property type="entry name" value="PGDH_like_1"/>
    <property type="match status" value="1"/>
</dbReference>
<evidence type="ECO:0000256" key="3">
    <source>
        <dbReference type="ARBA" id="ARBA00005178"/>
    </source>
</evidence>
<evidence type="ECO:0000256" key="7">
    <source>
        <dbReference type="ARBA" id="ARBA00022605"/>
    </source>
</evidence>
<keyword evidence="9 17" id="KW-0808">Transferase</keyword>
<comment type="pathway">
    <text evidence="3">Amino-acid biosynthesis; L-methionine biosynthesis via de novo pathway; L-methionine from L-homocysteine (MetH route): step 1/1.</text>
</comment>
<dbReference type="GO" id="GO:0031419">
    <property type="term" value="F:cobalamin binding"/>
    <property type="evidence" value="ECO:0007669"/>
    <property type="project" value="UniProtKB-KW"/>
</dbReference>
<evidence type="ECO:0000256" key="1">
    <source>
        <dbReference type="ARBA" id="ARBA00001947"/>
    </source>
</evidence>
<comment type="similarity">
    <text evidence="4">Belongs to the vitamin-B12 dependent methionine synthase family.</text>
</comment>
<dbReference type="Proteomes" id="UP000663862">
    <property type="component" value="Unassembled WGS sequence"/>
</dbReference>
<feature type="binding site" evidence="17">
    <location>
        <position position="639"/>
    </location>
    <ligand>
        <name>Zn(2+)</name>
        <dbReference type="ChEBI" id="CHEBI:29105"/>
    </ligand>
</feature>
<dbReference type="GO" id="GO:0046872">
    <property type="term" value="F:metal ion binding"/>
    <property type="evidence" value="ECO:0007669"/>
    <property type="project" value="UniProtKB-KW"/>
</dbReference>
<dbReference type="PROSITE" id="PS50970">
    <property type="entry name" value="HCY"/>
    <property type="match status" value="1"/>
</dbReference>
<evidence type="ECO:0000256" key="15">
    <source>
        <dbReference type="ARBA" id="ARBA00030163"/>
    </source>
</evidence>
<keyword evidence="12 17" id="KW-0862">Zinc</keyword>
<evidence type="ECO:0000256" key="9">
    <source>
        <dbReference type="ARBA" id="ARBA00022679"/>
    </source>
</evidence>
<dbReference type="Pfam" id="PF00809">
    <property type="entry name" value="Pterin_bind"/>
    <property type="match status" value="1"/>
</dbReference>
<feature type="domain" description="Pterin-binding" evidence="19">
    <location>
        <begin position="687"/>
        <end position="883"/>
    </location>
</feature>
<name>A0A820IIL0_9BILA</name>
<comment type="cofactor">
    <cofactor evidence="1 17">
        <name>Zn(2+)</name>
        <dbReference type="ChEBI" id="CHEBI:29105"/>
    </cofactor>
</comment>
<evidence type="ECO:0000256" key="12">
    <source>
        <dbReference type="ARBA" id="ARBA00022833"/>
    </source>
</evidence>
<evidence type="ECO:0000313" key="20">
    <source>
        <dbReference type="EMBL" id="CAF3310191.1"/>
    </source>
</evidence>
<organism evidence="21 24">
    <name type="scientific">Rotaria socialis</name>
    <dbReference type="NCBI Taxonomy" id="392032"/>
    <lineage>
        <taxon>Eukaryota</taxon>
        <taxon>Metazoa</taxon>
        <taxon>Spiralia</taxon>
        <taxon>Gnathifera</taxon>
        <taxon>Rotifera</taxon>
        <taxon>Eurotatoria</taxon>
        <taxon>Bdelloidea</taxon>
        <taxon>Philodinida</taxon>
        <taxon>Philodinidae</taxon>
        <taxon>Rotaria</taxon>
    </lineage>
</organism>
<dbReference type="PROSITE" id="PS50972">
    <property type="entry name" value="PTERIN_BINDING"/>
    <property type="match status" value="1"/>
</dbReference>
<evidence type="ECO:0000256" key="14">
    <source>
        <dbReference type="ARBA" id="ARBA00023285"/>
    </source>
</evidence>
<dbReference type="GO" id="GO:0008705">
    <property type="term" value="F:methionine synthase activity"/>
    <property type="evidence" value="ECO:0007669"/>
    <property type="project" value="UniProtKB-EC"/>
</dbReference>
<evidence type="ECO:0000259" key="18">
    <source>
        <dbReference type="PROSITE" id="PS50970"/>
    </source>
</evidence>
<evidence type="ECO:0000256" key="8">
    <source>
        <dbReference type="ARBA" id="ARBA00022628"/>
    </source>
</evidence>
<dbReference type="Gene3D" id="3.40.50.720">
    <property type="entry name" value="NAD(P)-binding Rossmann-like Domain"/>
    <property type="match status" value="2"/>
</dbReference>
<feature type="domain" description="Hcy-binding" evidence="18">
    <location>
        <begin position="332"/>
        <end position="654"/>
    </location>
</feature>
<protein>
    <recommendedName>
        <fullName evidence="5">methionine synthase</fullName>
        <ecNumber evidence="5">2.1.1.13</ecNumber>
    </recommendedName>
    <alternativeName>
        <fullName evidence="16">5-methyltetrahydrofolate--homocysteine methyltransferase</fullName>
    </alternativeName>
    <alternativeName>
        <fullName evidence="15">Vitamin-B12 dependent methionine synthase</fullName>
    </alternativeName>
</protein>
<dbReference type="GO" id="GO:0016616">
    <property type="term" value="F:oxidoreductase activity, acting on the CH-OH group of donors, NAD or NADP as acceptor"/>
    <property type="evidence" value="ECO:0007669"/>
    <property type="project" value="InterPro"/>
</dbReference>
<evidence type="ECO:0000313" key="23">
    <source>
        <dbReference type="EMBL" id="CAF4747973.1"/>
    </source>
</evidence>
<evidence type="ECO:0000313" key="22">
    <source>
        <dbReference type="EMBL" id="CAF4487049.1"/>
    </source>
</evidence>
<dbReference type="FunFam" id="3.20.20.330:FF:000001">
    <property type="entry name" value="Methionine synthase"/>
    <property type="match status" value="1"/>
</dbReference>
<evidence type="ECO:0000256" key="2">
    <source>
        <dbReference type="ARBA" id="ARBA00001956"/>
    </source>
</evidence>
<evidence type="ECO:0000256" key="13">
    <source>
        <dbReference type="ARBA" id="ARBA00023167"/>
    </source>
</evidence>
<dbReference type="InterPro" id="IPR000489">
    <property type="entry name" value="Pterin-binding_dom"/>
</dbReference>
<evidence type="ECO:0000256" key="16">
    <source>
        <dbReference type="ARBA" id="ARBA00031040"/>
    </source>
</evidence>
<dbReference type="Pfam" id="PF02826">
    <property type="entry name" value="2-Hacid_dh_C"/>
    <property type="match status" value="1"/>
</dbReference>
<gene>
    <name evidence="22" type="ORF">HFQ381_LOCUS26728</name>
    <name evidence="20" type="ORF">LUA448_LOCUS8905</name>
    <name evidence="23" type="ORF">QYT958_LOCUS20793</name>
    <name evidence="21" type="ORF">TSG867_LOCUS6879</name>
</gene>